<dbReference type="GeneID" id="74943080"/>
<evidence type="ECO:0000313" key="3">
    <source>
        <dbReference type="Proteomes" id="UP001057580"/>
    </source>
</evidence>
<dbReference type="InterPro" id="IPR036087">
    <property type="entry name" value="Nict_dMeBzImd_PRibTrfase_sf"/>
</dbReference>
<evidence type="ECO:0000313" key="2">
    <source>
        <dbReference type="EMBL" id="UWM52800.1"/>
    </source>
</evidence>
<sequence length="337" mass="33973">MTDARFALVVGTTETATIDGISAAGAAPEVMRYTPVADAELLYYGRPTRSPAVPVSPTGCPTPALVTRAVRELVGFDPLVVEAGLAESTGAPTLSVGPTPGRDVRDPEAVPDAPAIVERAREVGRSLHDAELVVGESVPGGTTTALGVFEALGVADSVSSSLPENPLSLKRRVVEESLAASGAEAGSLAGRPVEAVRATGDPVLAAVFGLAEGALATDTAVTLAGGTQMLAVAALLRHGGYGGDLTVATTPFVAADDSAATRETAAALDVDLVVTDPGFESSDHVAAERFLHGEAKEGAGMGGALALADREGVPMAAVRDRLFERYDALLGGEDGAP</sequence>
<proteinExistence type="inferred from homology"/>
<dbReference type="RefSeq" id="WP_260591795.1">
    <property type="nucleotide sequence ID" value="NZ_CP104003.1"/>
</dbReference>
<organism evidence="2 3">
    <name type="scientific">Salinirubellus salinus</name>
    <dbReference type="NCBI Taxonomy" id="1364945"/>
    <lineage>
        <taxon>Archaea</taxon>
        <taxon>Methanobacteriati</taxon>
        <taxon>Methanobacteriota</taxon>
        <taxon>Stenosarchaea group</taxon>
        <taxon>Halobacteria</taxon>
        <taxon>Halobacteriales</taxon>
        <taxon>Natronomonadaceae</taxon>
        <taxon>Salinirubellus</taxon>
    </lineage>
</organism>
<dbReference type="Proteomes" id="UP001057580">
    <property type="component" value="Chromosome"/>
</dbReference>
<dbReference type="SUPFAM" id="SSF52733">
    <property type="entry name" value="Nicotinate mononucleotide:5,6-dimethylbenzimidazole phosphoribosyltransferase (CobT)"/>
    <property type="match status" value="1"/>
</dbReference>
<dbReference type="InterPro" id="IPR003200">
    <property type="entry name" value="Nict_dMeBzImd_PRibTrfase"/>
</dbReference>
<keyword evidence="3" id="KW-1185">Reference proteome</keyword>
<dbReference type="CDD" id="cd02439">
    <property type="entry name" value="DMB-PRT_CobT"/>
    <property type="match status" value="1"/>
</dbReference>
<dbReference type="NCBIfam" id="TIGR00303">
    <property type="entry name" value="nicotinate mononucleotide-dependent phosphoribosyltransferase CobT"/>
    <property type="match status" value="1"/>
</dbReference>
<protein>
    <recommendedName>
        <fullName evidence="1">UPF0284 protein N0B31_11620</fullName>
    </recommendedName>
</protein>
<dbReference type="NCBIfam" id="NF003372">
    <property type="entry name" value="PRK04447.1-5"/>
    <property type="match status" value="1"/>
</dbReference>
<dbReference type="GO" id="GO:0008939">
    <property type="term" value="F:nicotinate-nucleotide-dimethylbenzimidazole phosphoribosyltransferase activity"/>
    <property type="evidence" value="ECO:0007669"/>
    <property type="project" value="InterPro"/>
</dbReference>
<dbReference type="HAMAP" id="MF_01086">
    <property type="entry name" value="UPF0284"/>
    <property type="match status" value="1"/>
</dbReference>
<dbReference type="NCBIfam" id="NF003371">
    <property type="entry name" value="PRK04447.1-4"/>
    <property type="match status" value="1"/>
</dbReference>
<dbReference type="AlphaFoldDB" id="A0A9E7U329"/>
<dbReference type="Gene3D" id="3.40.50.10210">
    <property type="match status" value="1"/>
</dbReference>
<dbReference type="PANTHER" id="PTHR38811">
    <property type="match status" value="1"/>
</dbReference>
<reference evidence="2" key="1">
    <citation type="submission" date="2022-09" db="EMBL/GenBank/DDBJ databases">
        <title>Diverse halophilic archaea isolated from saline environments.</title>
        <authorList>
            <person name="Cui H.-L."/>
        </authorList>
    </citation>
    <scope>NUCLEOTIDE SEQUENCE</scope>
    <source>
        <strain evidence="2">ZS-35-S2</strain>
    </source>
</reference>
<name>A0A9E7U329_9EURY</name>
<dbReference type="EMBL" id="CP104003">
    <property type="protein sequence ID" value="UWM52800.1"/>
    <property type="molecule type" value="Genomic_DNA"/>
</dbReference>
<comment type="similarity">
    <text evidence="1">Belongs to the UPF0284 family.</text>
</comment>
<accession>A0A9E7U329</accession>
<gene>
    <name evidence="2" type="ORF">N0B31_11620</name>
</gene>
<evidence type="ECO:0000256" key="1">
    <source>
        <dbReference type="HAMAP-Rule" id="MF_01086"/>
    </source>
</evidence>
<dbReference type="KEGG" id="ssai:N0B31_11620"/>
<dbReference type="InterPro" id="IPR002805">
    <property type="entry name" value="Nict_dMeBzImd_PRibTrfase_arc"/>
</dbReference>
<dbReference type="PANTHER" id="PTHR38811:SF1">
    <property type="entry name" value="UPF0284 PROTEIN SLL1500"/>
    <property type="match status" value="1"/>
</dbReference>